<organism evidence="3 7">
    <name type="scientific">Adineta steineri</name>
    <dbReference type="NCBI Taxonomy" id="433720"/>
    <lineage>
        <taxon>Eukaryota</taxon>
        <taxon>Metazoa</taxon>
        <taxon>Spiralia</taxon>
        <taxon>Gnathifera</taxon>
        <taxon>Rotifera</taxon>
        <taxon>Eurotatoria</taxon>
        <taxon>Bdelloidea</taxon>
        <taxon>Adinetida</taxon>
        <taxon>Adinetidae</taxon>
        <taxon>Adineta</taxon>
    </lineage>
</organism>
<comment type="caution">
    <text evidence="3">The sequence shown here is derived from an EMBL/GenBank/DDBJ whole genome shotgun (WGS) entry which is preliminary data.</text>
</comment>
<dbReference type="EMBL" id="CAJOBB010000060">
    <property type="protein sequence ID" value="CAF3538690.1"/>
    <property type="molecule type" value="Genomic_DNA"/>
</dbReference>
<dbReference type="SUPFAM" id="SSF47676">
    <property type="entry name" value="Conserved domain common to transcription factors TFIIS, elongin A, CRSP70"/>
    <property type="match status" value="1"/>
</dbReference>
<dbReference type="GO" id="GO:0006368">
    <property type="term" value="P:transcription elongation by RNA polymerase II"/>
    <property type="evidence" value="ECO:0007669"/>
    <property type="project" value="InterPro"/>
</dbReference>
<feature type="compositionally biased region" description="Acidic residues" evidence="1">
    <location>
        <begin position="253"/>
        <end position="267"/>
    </location>
</feature>
<evidence type="ECO:0000313" key="7">
    <source>
        <dbReference type="Proteomes" id="UP000663860"/>
    </source>
</evidence>
<feature type="domain" description="TFIIS N-terminal" evidence="2">
    <location>
        <begin position="32"/>
        <end position="78"/>
    </location>
</feature>
<evidence type="ECO:0000256" key="1">
    <source>
        <dbReference type="SAM" id="MobiDB-lite"/>
    </source>
</evidence>
<reference evidence="3" key="1">
    <citation type="submission" date="2021-02" db="EMBL/GenBank/DDBJ databases">
        <authorList>
            <person name="Nowell W R."/>
        </authorList>
    </citation>
    <scope>NUCLEOTIDE SEQUENCE</scope>
</reference>
<feature type="compositionally biased region" description="Polar residues" evidence="1">
    <location>
        <begin position="175"/>
        <end position="184"/>
    </location>
</feature>
<dbReference type="AlphaFoldDB" id="A0A813M9Z3"/>
<dbReference type="InterPro" id="IPR051870">
    <property type="entry name" value="Elongin-A_domain"/>
</dbReference>
<dbReference type="PANTHER" id="PTHR15141:SF76">
    <property type="entry name" value="TRANSCRIPTION ELONGATION FACTOR B POLYPEPTIDE 3"/>
    <property type="match status" value="1"/>
</dbReference>
<name>A0A813M9Z3_9BILA</name>
<dbReference type="OrthoDB" id="21513at2759"/>
<dbReference type="InterPro" id="IPR035441">
    <property type="entry name" value="TFIIS/LEDGF_dom_sf"/>
</dbReference>
<dbReference type="Proteomes" id="UP000663868">
    <property type="component" value="Unassembled WGS sequence"/>
</dbReference>
<dbReference type="EMBL" id="CAJOAY010000237">
    <property type="protein sequence ID" value="CAF3597783.1"/>
    <property type="molecule type" value="Genomic_DNA"/>
</dbReference>
<dbReference type="Proteomes" id="UP000663891">
    <property type="component" value="Unassembled WGS sequence"/>
</dbReference>
<feature type="compositionally biased region" description="Basic and acidic residues" evidence="1">
    <location>
        <begin position="135"/>
        <end position="144"/>
    </location>
</feature>
<dbReference type="InterPro" id="IPR010684">
    <property type="entry name" value="RNA_pol_II_trans_fac_SIII_A"/>
</dbReference>
<proteinExistence type="predicted"/>
<feature type="region of interest" description="Disordered" evidence="1">
    <location>
        <begin position="103"/>
        <end position="184"/>
    </location>
</feature>
<dbReference type="InterPro" id="IPR017923">
    <property type="entry name" value="TFIIS_N"/>
</dbReference>
<dbReference type="EMBL" id="CAJNON010000012">
    <property type="protein sequence ID" value="CAF0773502.1"/>
    <property type="molecule type" value="Genomic_DNA"/>
</dbReference>
<accession>A0A813M9Z3</accession>
<sequence>MSSEIAISKIQAVKQKLEKYIVSKQNDKVQEYLQILHNGAITPELLQKTEIDVLVNRLASDNTASYYSIAQNLLKKWHDKNLLQKTTNTSKVKTITNTAKQVAKNKLAMKRKSDDDDDDYDTKHSNPLSESQSSDDYKNSDHDQPTSSSSSSSNKKRKVLSIADYVGNKKPKPSALSTDNSTQNTLTDTQIKEIYAEFNAKCDEVVANAPKLVNPILTKNGTTNSIRNDTIVNNTHLKIPIIDQKSVKKTGFWEDEEEDDDDDDDDNDKNHHKQQIIPQSRQLQTKLIVNKNDHSIQQVKKSKLSPVGIKIENHSMTAAIASSIATLEHSQPLSRPVQSQPTAIQKNSNSELYKFLRPRHERQAIYSGKRVCRTIVPSLQDLCVEVLKDHVDDVCHTHLQRLPYDIVKPVIDSANPEQLRDIVDNNPDYVEDVEPLWKKFCSLKFKDAEPDECENYFDLYWRKVDEDEQRLRRITELAKKRKETTVDTSRQTKSLTLRQTTNRHVPMSMSTKVTREVIGLPPSKPMRGQAKVKKATMPPLLKKTLRFYNGKN</sequence>
<evidence type="ECO:0000259" key="2">
    <source>
        <dbReference type="Pfam" id="PF08711"/>
    </source>
</evidence>
<evidence type="ECO:0000313" key="4">
    <source>
        <dbReference type="EMBL" id="CAF0773502.1"/>
    </source>
</evidence>
<dbReference type="Pfam" id="PF08711">
    <property type="entry name" value="Med26"/>
    <property type="match status" value="1"/>
</dbReference>
<feature type="compositionally biased region" description="Polar residues" evidence="1">
    <location>
        <begin position="125"/>
        <end position="134"/>
    </location>
</feature>
<evidence type="ECO:0000313" key="6">
    <source>
        <dbReference type="EMBL" id="CAF3597783.1"/>
    </source>
</evidence>
<dbReference type="Gene3D" id="6.10.250.3180">
    <property type="match status" value="1"/>
</dbReference>
<dbReference type="Pfam" id="PF06881">
    <property type="entry name" value="Elongin_A"/>
    <property type="match status" value="1"/>
</dbReference>
<gene>
    <name evidence="3" type="ORF">IZO911_LOCUS1392</name>
    <name evidence="5" type="ORF">KXQ929_LOCUS2048</name>
    <name evidence="6" type="ORF">OKA104_LOCUS6454</name>
    <name evidence="4" type="ORF">VCS650_LOCUS2511</name>
</gene>
<dbReference type="Proteomes" id="UP000663881">
    <property type="component" value="Unassembled WGS sequence"/>
</dbReference>
<feature type="region of interest" description="Disordered" evidence="1">
    <location>
        <begin position="250"/>
        <end position="278"/>
    </location>
</feature>
<dbReference type="Gene3D" id="1.20.930.10">
    <property type="entry name" value="Conserved domain common to transcription factors TFIIS, elongin A, CRSP70"/>
    <property type="match status" value="1"/>
</dbReference>
<evidence type="ECO:0000313" key="3">
    <source>
        <dbReference type="EMBL" id="CAF0717608.1"/>
    </source>
</evidence>
<protein>
    <recommendedName>
        <fullName evidence="2">TFIIS N-terminal domain-containing protein</fullName>
    </recommendedName>
</protein>
<dbReference type="GO" id="GO:0070449">
    <property type="term" value="C:elongin complex"/>
    <property type="evidence" value="ECO:0007669"/>
    <property type="project" value="InterPro"/>
</dbReference>
<evidence type="ECO:0000313" key="5">
    <source>
        <dbReference type="EMBL" id="CAF3538690.1"/>
    </source>
</evidence>
<dbReference type="PANTHER" id="PTHR15141">
    <property type="entry name" value="TRANSCRIPTION ELONGATION FACTOR B POLYPEPTIDE 3"/>
    <property type="match status" value="1"/>
</dbReference>
<dbReference type="Proteomes" id="UP000663860">
    <property type="component" value="Unassembled WGS sequence"/>
</dbReference>
<dbReference type="EMBL" id="CAJNOE010000006">
    <property type="protein sequence ID" value="CAF0717608.1"/>
    <property type="molecule type" value="Genomic_DNA"/>
</dbReference>